<reference evidence="14" key="1">
    <citation type="submission" date="2025-08" db="UniProtKB">
        <authorList>
            <consortium name="RefSeq"/>
        </authorList>
    </citation>
    <scope>IDENTIFICATION</scope>
    <source>
        <tissue evidence="14">Gonads</tissue>
    </source>
</reference>
<dbReference type="EC" id="2.3.2.31" evidence="2"/>
<feature type="region of interest" description="Disordered" evidence="10">
    <location>
        <begin position="299"/>
        <end position="318"/>
    </location>
</feature>
<dbReference type="GO" id="GO:0008270">
    <property type="term" value="F:zinc ion binding"/>
    <property type="evidence" value="ECO:0007669"/>
    <property type="project" value="UniProtKB-KW"/>
</dbReference>
<dbReference type="Proteomes" id="UP000085678">
    <property type="component" value="Unplaced"/>
</dbReference>
<evidence type="ECO:0000256" key="1">
    <source>
        <dbReference type="ARBA" id="ARBA00001798"/>
    </source>
</evidence>
<keyword evidence="5" id="KW-0677">Repeat</keyword>
<proteinExistence type="predicted"/>
<dbReference type="Pfam" id="PF01485">
    <property type="entry name" value="IBR"/>
    <property type="match status" value="1"/>
</dbReference>
<dbReference type="STRING" id="7574.A0A1S3I510"/>
<keyword evidence="13" id="KW-1185">Reference proteome</keyword>
<dbReference type="SMART" id="SM00647">
    <property type="entry name" value="IBR"/>
    <property type="match status" value="2"/>
</dbReference>
<evidence type="ECO:0000256" key="4">
    <source>
        <dbReference type="ARBA" id="ARBA00022723"/>
    </source>
</evidence>
<sequence length="950" mass="107858">MVWKGWKRNVHSGNTLRASNSHYQRCYATEASLLKYSTAKGVGDDIEDGGLQASGVTYSLNKKGRWKLPKLLKQSIHEGEWKNEDCEVALFEHHKIKQQADCISYCSSGRNGSYVEIKPQGHTYFDAASVLVKSGNGKRSQKKREKRLAKMRKKYGVDYDKEGIGEEAVDTVQHAVSYEIYYPCPKTSSITHNKKYIRDQGVSSYEDAEHNNNGSSKISKKGATKQRGKLRWSSQVAEYEEQFDNFYSSEDEVELEYTNKEDEHHFMLDWDSVERSYTILSDLVDRAVEAKGSYNSGLFRGEAQEKSPASLPVSQDGSKDNKVFFPADEFYEFRPKEEIIEKDINEEKKGEKPSAKLTKQSSKHHPCVSIPVIIDTTNNAIAPEVLQSTYGDYYKEGNCIPRTFTIDISKFVLKQVRKDTILRSHGSHLDLHSYLVVQVLPEGGAGTQATVNFVHVFRVSLKGNFKMETVRIETLNDMGIYASLDALVSATAVYICMLPFECFYTTSTPPMTVSKTSLAFDTLSSACKWETASGLPAELYSTLIGDSEANTEMVETCKEDTCVVYRQSEEYCNICFEWTSQGYAMGVAISPCYHWFCRNCWQQHIESRVQQGDMSLYCPEYQCSSRLDTATLVSLVDVRTVRRHLMQKHELALSMEENLKWCPNHKCGRMIMAKGHAAEESVSVSCKCGTAVCFKCLKAPHWPARCDLADDYQRKLTVRKDDSDSGPKVAVVFVRRCPHCRFPIEKNGGCPHMICRCGKDFCWQCLAKKCICNQGNTAATNEAIILRYNAARVQFVNNLSKESLYRSSVEHRRAAREYHGSGIDKKIKTMLYRRKLGKLDFPVIAEQLQKRVEKLEQMKKFLESAADFNAELHHLAEHTALYLQDDQVAAAVKPIFKRIDFVSWSINEIFNDDRFSNMDIIMKKLNKLMSIGKTCVQALASVLRQSGKQM</sequence>
<dbReference type="PANTHER" id="PTHR11685">
    <property type="entry name" value="RBR FAMILY RING FINGER AND IBR DOMAIN-CONTAINING"/>
    <property type="match status" value="1"/>
</dbReference>
<evidence type="ECO:0000256" key="9">
    <source>
        <dbReference type="PROSITE-ProRule" id="PRU00175"/>
    </source>
</evidence>
<dbReference type="GO" id="GO:0016567">
    <property type="term" value="P:protein ubiquitination"/>
    <property type="evidence" value="ECO:0007669"/>
    <property type="project" value="InterPro"/>
</dbReference>
<dbReference type="AlphaFoldDB" id="A0A1S3I510"/>
<dbReference type="Pfam" id="PF22191">
    <property type="entry name" value="IBR_1"/>
    <property type="match status" value="1"/>
</dbReference>
<dbReference type="KEGG" id="lak:106161029"/>
<keyword evidence="3" id="KW-0808">Transferase</keyword>
<evidence type="ECO:0000313" key="14">
    <source>
        <dbReference type="RefSeq" id="XP_013393308.1"/>
    </source>
</evidence>
<name>A0A1S3I510_LINAN</name>
<dbReference type="InterPro" id="IPR031127">
    <property type="entry name" value="E3_UB_ligase_RBR"/>
</dbReference>
<dbReference type="CDD" id="cd20336">
    <property type="entry name" value="Rcat_RBR"/>
    <property type="match status" value="1"/>
</dbReference>
<dbReference type="InParanoid" id="A0A1S3I510"/>
<keyword evidence="6 9" id="KW-0863">Zinc-finger</keyword>
<comment type="catalytic activity">
    <reaction evidence="1">
        <text>[E2 ubiquitin-conjugating enzyme]-S-ubiquitinyl-L-cysteine + [acceptor protein]-L-lysine = [E2 ubiquitin-conjugating enzyme]-L-cysteine + [acceptor protein]-N(6)-ubiquitinyl-L-lysine.</text>
        <dbReference type="EC" id="2.3.2.31"/>
    </reaction>
</comment>
<evidence type="ECO:0000256" key="7">
    <source>
        <dbReference type="ARBA" id="ARBA00022786"/>
    </source>
</evidence>
<evidence type="ECO:0000256" key="10">
    <source>
        <dbReference type="SAM" id="MobiDB-lite"/>
    </source>
</evidence>
<keyword evidence="4" id="KW-0479">Metal-binding</keyword>
<keyword evidence="7" id="KW-0833">Ubl conjugation pathway</keyword>
<dbReference type="Gene3D" id="3.30.40.10">
    <property type="entry name" value="Zinc/RING finger domain, C3HC4 (zinc finger)"/>
    <property type="match status" value="1"/>
</dbReference>
<evidence type="ECO:0000256" key="6">
    <source>
        <dbReference type="ARBA" id="ARBA00022771"/>
    </source>
</evidence>
<feature type="domain" description="RING-type" evidence="11">
    <location>
        <begin position="572"/>
        <end position="619"/>
    </location>
</feature>
<keyword evidence="8" id="KW-0862">Zinc</keyword>
<dbReference type="OrthoDB" id="1431934at2759"/>
<gene>
    <name evidence="14" type="primary">LOC106161029</name>
</gene>
<evidence type="ECO:0000256" key="3">
    <source>
        <dbReference type="ARBA" id="ARBA00022679"/>
    </source>
</evidence>
<dbReference type="Gene3D" id="1.20.120.1750">
    <property type="match status" value="1"/>
</dbReference>
<dbReference type="RefSeq" id="XP_013393308.1">
    <property type="nucleotide sequence ID" value="XM_013537854.1"/>
</dbReference>
<evidence type="ECO:0000259" key="12">
    <source>
        <dbReference type="PROSITE" id="PS51873"/>
    </source>
</evidence>
<evidence type="ECO:0000259" key="11">
    <source>
        <dbReference type="PROSITE" id="PS50089"/>
    </source>
</evidence>
<dbReference type="InterPro" id="IPR018957">
    <property type="entry name" value="Znf_C3HC4_RING-type"/>
</dbReference>
<feature type="region of interest" description="Disordered" evidence="10">
    <location>
        <begin position="204"/>
        <end position="224"/>
    </location>
</feature>
<dbReference type="SUPFAM" id="SSF57850">
    <property type="entry name" value="RING/U-box"/>
    <property type="match status" value="3"/>
</dbReference>
<feature type="domain" description="RING-type" evidence="12">
    <location>
        <begin position="568"/>
        <end position="784"/>
    </location>
</feature>
<dbReference type="GO" id="GO:0061630">
    <property type="term" value="F:ubiquitin protein ligase activity"/>
    <property type="evidence" value="ECO:0007669"/>
    <property type="project" value="UniProtKB-EC"/>
</dbReference>
<dbReference type="GeneID" id="106161029"/>
<dbReference type="InterPro" id="IPR013083">
    <property type="entry name" value="Znf_RING/FYVE/PHD"/>
</dbReference>
<accession>A0A1S3I510</accession>
<protein>
    <recommendedName>
        <fullName evidence="2">RBR-type E3 ubiquitin transferase</fullName>
        <ecNumber evidence="2">2.3.2.31</ecNumber>
    </recommendedName>
</protein>
<organism evidence="13 14">
    <name type="scientific">Lingula anatina</name>
    <name type="common">Brachiopod</name>
    <name type="synonym">Lingula unguis</name>
    <dbReference type="NCBI Taxonomy" id="7574"/>
    <lineage>
        <taxon>Eukaryota</taxon>
        <taxon>Metazoa</taxon>
        <taxon>Spiralia</taxon>
        <taxon>Lophotrochozoa</taxon>
        <taxon>Brachiopoda</taxon>
        <taxon>Linguliformea</taxon>
        <taxon>Lingulata</taxon>
        <taxon>Lingulida</taxon>
        <taxon>Linguloidea</taxon>
        <taxon>Lingulidae</taxon>
        <taxon>Lingula</taxon>
    </lineage>
</organism>
<dbReference type="PROSITE" id="PS51873">
    <property type="entry name" value="TRIAD"/>
    <property type="match status" value="1"/>
</dbReference>
<dbReference type="InterPro" id="IPR002867">
    <property type="entry name" value="IBR_dom"/>
</dbReference>
<evidence type="ECO:0000256" key="5">
    <source>
        <dbReference type="ARBA" id="ARBA00022737"/>
    </source>
</evidence>
<dbReference type="InterPro" id="IPR044066">
    <property type="entry name" value="TRIAD_supradom"/>
</dbReference>
<dbReference type="PROSITE" id="PS50089">
    <property type="entry name" value="ZF_RING_2"/>
    <property type="match status" value="1"/>
</dbReference>
<evidence type="ECO:0000256" key="8">
    <source>
        <dbReference type="ARBA" id="ARBA00022833"/>
    </source>
</evidence>
<evidence type="ECO:0000256" key="2">
    <source>
        <dbReference type="ARBA" id="ARBA00012251"/>
    </source>
</evidence>
<evidence type="ECO:0000313" key="13">
    <source>
        <dbReference type="Proteomes" id="UP000085678"/>
    </source>
</evidence>
<dbReference type="InterPro" id="IPR001841">
    <property type="entry name" value="Znf_RING"/>
</dbReference>
<dbReference type="Pfam" id="PF00097">
    <property type="entry name" value="zf-C3HC4"/>
    <property type="match status" value="1"/>
</dbReference>